<sequence length="531" mass="57782">MEKMAMLVKRVWRDQAGRGGRGEGRGKVLAVEDAHGDEEEEEEEEDAAAAGTVAAEPVWKGRPKKGKGRVATDAADAPADDDDHDAPPMPAGATRKQRLDARLAKKAEIDRAAAAAGAGVGMRKRGRGDDDAAEDDVDVDVAGSPPSNKKGVRRAGPGPGKGDDVGREAVGGEVGVDATTAPAIGKKKKEKIWHWVGDPKDLVGRQHVEIACMGKLREVLGGQDYTVALRHAEVDRRKRLYRFYMAYCPHGSLHELIKEYLPRRSWLLVEEGMERCENCGEEHMTHKQPPGIAEKDIEGGKYGERFVPEPCLWYVFEALARACIAMKSIPANGSDTNKGEAASAAAAKQCIIHRDLKPANIFLHAPDNAGDGEDKYPPYPRPRVGDFGISLLTSANDQFNPLSYMIGEGTPNWIAPETQPLVDKATAEYADLGRIDGKANVWGIGAILGALISREAKLQGMEYEEGEDILPKIQLPVFTDKKRIKAVRKLYSSALLDLVNACLAYRPANRPSADELLQEILRRTEGEYCGL</sequence>
<keyword evidence="9" id="KW-1185">Reference proteome</keyword>
<evidence type="ECO:0000313" key="9">
    <source>
        <dbReference type="Proteomes" id="UP001274830"/>
    </source>
</evidence>
<reference evidence="8" key="1">
    <citation type="submission" date="2023-07" db="EMBL/GenBank/DDBJ databases">
        <title>Black Yeasts Isolated from many extreme environments.</title>
        <authorList>
            <person name="Coleine C."/>
            <person name="Stajich J.E."/>
            <person name="Selbmann L."/>
        </authorList>
    </citation>
    <scope>NUCLEOTIDE SEQUENCE</scope>
    <source>
        <strain evidence="8">CCFEE 5485</strain>
    </source>
</reference>
<keyword evidence="4" id="KW-0418">Kinase</keyword>
<dbReference type="AlphaFoldDB" id="A0AAE1C0L9"/>
<dbReference type="EMBL" id="JAUTXT010000021">
    <property type="protein sequence ID" value="KAK3674122.1"/>
    <property type="molecule type" value="Genomic_DNA"/>
</dbReference>
<evidence type="ECO:0000313" key="8">
    <source>
        <dbReference type="EMBL" id="KAK3674122.1"/>
    </source>
</evidence>
<dbReference type="PANTHER" id="PTHR43671">
    <property type="entry name" value="SERINE/THREONINE-PROTEIN KINASE NEK"/>
    <property type="match status" value="1"/>
</dbReference>
<dbReference type="GO" id="GO:0004674">
    <property type="term" value="F:protein serine/threonine kinase activity"/>
    <property type="evidence" value="ECO:0007669"/>
    <property type="project" value="UniProtKB-EC"/>
</dbReference>
<feature type="compositionally biased region" description="Basic and acidic residues" evidence="6">
    <location>
        <begin position="97"/>
        <end position="111"/>
    </location>
</feature>
<feature type="region of interest" description="Disordered" evidence="6">
    <location>
        <begin position="13"/>
        <end position="169"/>
    </location>
</feature>
<dbReference type="PROSITE" id="PS50011">
    <property type="entry name" value="PROTEIN_KINASE_DOM"/>
    <property type="match status" value="1"/>
</dbReference>
<keyword evidence="2" id="KW-0808">Transferase</keyword>
<dbReference type="InterPro" id="IPR050660">
    <property type="entry name" value="NEK_Ser/Thr_kinase"/>
</dbReference>
<comment type="caution">
    <text evidence="8">The sequence shown here is derived from an EMBL/GenBank/DDBJ whole genome shotgun (WGS) entry which is preliminary data.</text>
</comment>
<dbReference type="Pfam" id="PF00069">
    <property type="entry name" value="Pkinase"/>
    <property type="match status" value="1"/>
</dbReference>
<dbReference type="InterPro" id="IPR008271">
    <property type="entry name" value="Ser/Thr_kinase_AS"/>
</dbReference>
<feature type="domain" description="Protein kinase" evidence="7">
    <location>
        <begin position="149"/>
        <end position="521"/>
    </location>
</feature>
<dbReference type="EC" id="2.7.11.1" evidence="1"/>
<proteinExistence type="predicted"/>
<evidence type="ECO:0000256" key="2">
    <source>
        <dbReference type="ARBA" id="ARBA00022679"/>
    </source>
</evidence>
<gene>
    <name evidence="8" type="ORF">LTR78_005969</name>
</gene>
<dbReference type="InterPro" id="IPR000719">
    <property type="entry name" value="Prot_kinase_dom"/>
</dbReference>
<name>A0AAE1C0L9_9PEZI</name>
<dbReference type="PROSITE" id="PS00108">
    <property type="entry name" value="PROTEIN_KINASE_ST"/>
    <property type="match status" value="1"/>
</dbReference>
<dbReference type="Gene3D" id="1.10.510.10">
    <property type="entry name" value="Transferase(Phosphotransferase) domain 1"/>
    <property type="match status" value="1"/>
</dbReference>
<evidence type="ECO:0000256" key="6">
    <source>
        <dbReference type="SAM" id="MobiDB-lite"/>
    </source>
</evidence>
<feature type="compositionally biased region" description="Acidic residues" evidence="6">
    <location>
        <begin position="35"/>
        <end position="47"/>
    </location>
</feature>
<keyword evidence="3" id="KW-0547">Nucleotide-binding</keyword>
<evidence type="ECO:0000256" key="3">
    <source>
        <dbReference type="ARBA" id="ARBA00022741"/>
    </source>
</evidence>
<protein>
    <recommendedName>
        <fullName evidence="1">non-specific serine/threonine protein kinase</fullName>
        <ecNumber evidence="1">2.7.11.1</ecNumber>
    </recommendedName>
</protein>
<evidence type="ECO:0000256" key="4">
    <source>
        <dbReference type="ARBA" id="ARBA00022777"/>
    </source>
</evidence>
<evidence type="ECO:0000256" key="5">
    <source>
        <dbReference type="ARBA" id="ARBA00022840"/>
    </source>
</evidence>
<evidence type="ECO:0000256" key="1">
    <source>
        <dbReference type="ARBA" id="ARBA00012513"/>
    </source>
</evidence>
<evidence type="ECO:0000259" key="7">
    <source>
        <dbReference type="PROSITE" id="PS50011"/>
    </source>
</evidence>
<dbReference type="InterPro" id="IPR011009">
    <property type="entry name" value="Kinase-like_dom_sf"/>
</dbReference>
<dbReference type="SUPFAM" id="SSF56112">
    <property type="entry name" value="Protein kinase-like (PK-like)"/>
    <property type="match status" value="1"/>
</dbReference>
<feature type="compositionally biased region" description="Basic and acidic residues" evidence="6">
    <location>
        <begin position="13"/>
        <end position="34"/>
    </location>
</feature>
<dbReference type="GO" id="GO:0005524">
    <property type="term" value="F:ATP binding"/>
    <property type="evidence" value="ECO:0007669"/>
    <property type="project" value="UniProtKB-KW"/>
</dbReference>
<accession>A0AAE1C0L9</accession>
<keyword evidence="5" id="KW-0067">ATP-binding</keyword>
<organism evidence="8 9">
    <name type="scientific">Recurvomyces mirabilis</name>
    <dbReference type="NCBI Taxonomy" id="574656"/>
    <lineage>
        <taxon>Eukaryota</taxon>
        <taxon>Fungi</taxon>
        <taxon>Dikarya</taxon>
        <taxon>Ascomycota</taxon>
        <taxon>Pezizomycotina</taxon>
        <taxon>Dothideomycetes</taxon>
        <taxon>Dothideomycetidae</taxon>
        <taxon>Mycosphaerellales</taxon>
        <taxon>Teratosphaeriaceae</taxon>
        <taxon>Recurvomyces</taxon>
    </lineage>
</organism>
<dbReference type="Proteomes" id="UP001274830">
    <property type="component" value="Unassembled WGS sequence"/>
</dbReference>
<dbReference type="SMART" id="SM00220">
    <property type="entry name" value="S_TKc"/>
    <property type="match status" value="1"/>
</dbReference>
<dbReference type="PANTHER" id="PTHR43671:SF13">
    <property type="entry name" value="SERINE_THREONINE-PROTEIN KINASE NEK2"/>
    <property type="match status" value="1"/>
</dbReference>